<dbReference type="InterPro" id="IPR006633">
    <property type="entry name" value="Carb-bd_sugar_hydrolysis-dom"/>
</dbReference>
<feature type="domain" description="Carbohydrate-binding/sugar hydrolysis" evidence="5">
    <location>
        <begin position="58"/>
        <end position="193"/>
    </location>
</feature>
<dbReference type="Pfam" id="PF13229">
    <property type="entry name" value="Beta_helix"/>
    <property type="match status" value="1"/>
</dbReference>
<dbReference type="SMART" id="SM00710">
    <property type="entry name" value="PbH1"/>
    <property type="match status" value="19"/>
</dbReference>
<accession>A0AA51YLG5</accession>
<feature type="domain" description="Carbohydrate-binding/sugar hydrolysis" evidence="5">
    <location>
        <begin position="425"/>
        <end position="544"/>
    </location>
</feature>
<evidence type="ECO:0000256" key="2">
    <source>
        <dbReference type="ARBA" id="ARBA00022737"/>
    </source>
</evidence>
<evidence type="ECO:0000313" key="7">
    <source>
        <dbReference type="Proteomes" id="UP001182908"/>
    </source>
</evidence>
<dbReference type="InterPro" id="IPR051550">
    <property type="entry name" value="SCF-Subunits/Alg-Epimerases"/>
</dbReference>
<organism evidence="6 7">
    <name type="scientific">Methanolobus sediminis</name>
    <dbReference type="NCBI Taxonomy" id="3072978"/>
    <lineage>
        <taxon>Archaea</taxon>
        <taxon>Methanobacteriati</taxon>
        <taxon>Methanobacteriota</taxon>
        <taxon>Stenosarchaea group</taxon>
        <taxon>Methanomicrobia</taxon>
        <taxon>Methanosarcinales</taxon>
        <taxon>Methanosarcinaceae</taxon>
        <taxon>Methanolobus</taxon>
    </lineage>
</organism>
<name>A0AA51YLG5_9EURY</name>
<dbReference type="PANTHER" id="PTHR22990">
    <property type="entry name" value="F-BOX ONLY PROTEIN"/>
    <property type="match status" value="1"/>
</dbReference>
<evidence type="ECO:0000259" key="5">
    <source>
        <dbReference type="SMART" id="SM00722"/>
    </source>
</evidence>
<feature type="transmembrane region" description="Helical" evidence="4">
    <location>
        <begin position="1200"/>
        <end position="1218"/>
    </location>
</feature>
<evidence type="ECO:0000256" key="4">
    <source>
        <dbReference type="SAM" id="Phobius"/>
    </source>
</evidence>
<dbReference type="InterPro" id="IPR007742">
    <property type="entry name" value="NosD_dom"/>
</dbReference>
<sequence length="1223" mass="132194">MGTKQGLILLLVTFFIFLTITIGTTSAVTITVDDDGGADYTSIQDAVNNATKGDTILVYPGMYYENVVVDKQLNITSTDGASVTHVIAASAFDHVFYITADGVTINGFNVSGATGSHEAGIQVFGSSYNKLTNNNISNNRNGIYLSNSCSNILTNNTAARNYNYGIVLSYDCNDNLIYNNLFNNDVNAGFNGINIHNEWNIEKTAGPNIMGGPYLGGNCWEKPDGTGFSQTYYDADFDGICDGSYVVGVDNMDYGPLTPYGGVVTVDDSGGADYTSIKAAIDASNTNATILVYPGTYIENVNVGKQLKIMSTDGASVTHVIAASAYDHVFEIVSDNVTISGFNISGASEDSGIYGSSLHNVILANNNVAYNTYGIHLYGSAKNKLLNNNVVENSYIGIELADSGSNTLINNTVAKNSWYGIRLWYSNNHVLTNNNAVNNNFSGIYLRHSDNNKLTNNIIAENINEGIYLSYYSNDNLIYNNFFNNSVNAKFYGYNTGNVWNTTKTEGTNIAGGPYLGGNYWATPNGTGFSQTHNDTDSDGICNSYYTIVTDPNSIDKLPLRNSIYTVDDGGGADYTTIQAAVNAAIPGATVLVYPGTYVENVNVDKRLNITSTDGAAVTNVIAASTNDHVFEVTADGVKINGFNVSGATYYYKAGICLHYSDYNTLTNNSATNNYNGIFLWGTSNSMLANNNVSKNRDGIYLHSSTDNTLINNNALNNSFSGIYLRFSSNNFLTNNKVSLNADDGILLSGSNNNILTNNSAAGNDVFGIVLEYSNNNMIYNNIFNNSVNTDFIGDNTGNMWIGGTMKLLLNDDEKHTIRTGSSFKLPEGYALNIKQITVEGDKVWMEFSKDGVSLGDEVIDVGSGEATWNYEAVVGDHEAIILFRVLVTDVFQNQVDSLVVVEGLWLIENTLEMEYNIVGGPYLGGNYWATPDNNGFSQTNADTDEDGFCDSPLNKYELAVSNIDYLPLSTTLTITGSCPIDIEVVDPEGFLITKQTNQILGATYREIDINGDGDLNDIVSIPNLKQGNYQIEIIPEQDAEPSETYTLEVSLGGTTLILDKNVPASNIPNQPYNVKITAEREISSYAYNPSINIEKSTNGMNADNSTGPQIIVGDTVTWTYNVTNTGNVNLIDINVTDSKGIEVNCPKTTLEPGESMTCTAIGIAELGQYSNYGNVTAMHGDVEVQDSDLSHYFGYGKKSPGFGILAGLIVIVSITLLRRRGD</sequence>
<dbReference type="Pfam" id="PF24346">
    <property type="entry name" value="DUF7507"/>
    <property type="match status" value="1"/>
</dbReference>
<dbReference type="InterPro" id="IPR006457">
    <property type="entry name" value="S_layer-rel_Mac"/>
</dbReference>
<dbReference type="InterPro" id="IPR022441">
    <property type="entry name" value="Para_beta_helix_rpt-2"/>
</dbReference>
<protein>
    <submittedName>
        <fullName evidence="6">NosD domain-containing protein</fullName>
    </submittedName>
</protein>
<dbReference type="SUPFAM" id="SSF51126">
    <property type="entry name" value="Pectin lyase-like"/>
    <property type="match status" value="3"/>
</dbReference>
<keyword evidence="4" id="KW-1133">Transmembrane helix</keyword>
<dbReference type="InterPro" id="IPR011050">
    <property type="entry name" value="Pectin_lyase_fold/virulence"/>
</dbReference>
<keyword evidence="4" id="KW-0812">Transmembrane</keyword>
<dbReference type="InterPro" id="IPR006626">
    <property type="entry name" value="PbH1"/>
</dbReference>
<dbReference type="NCBIfam" id="TIGR03804">
    <property type="entry name" value="para_beta_helix"/>
    <property type="match status" value="10"/>
</dbReference>
<keyword evidence="7" id="KW-1185">Reference proteome</keyword>
<reference evidence="6 7" key="1">
    <citation type="submission" date="2023-08" db="EMBL/GenBank/DDBJ databases">
        <title>Methanolobus mangrovi sp. nov. and Methanolobus sediminis sp. nov, two novel methylotrophic methanogens isolated from mangrove sediments in China.</title>
        <authorList>
            <person name="Zhou J."/>
        </authorList>
    </citation>
    <scope>NUCLEOTIDE SEQUENCE [LARGE SCALE GENOMIC DNA]</scope>
    <source>
        <strain evidence="6 7">FTZ6</strain>
    </source>
</reference>
<comment type="pathway">
    <text evidence="1">Protein modification; protein ubiquitination.</text>
</comment>
<dbReference type="InterPro" id="IPR055354">
    <property type="entry name" value="DUF7507"/>
</dbReference>
<dbReference type="KEGG" id="mseb:RE474_12890"/>
<dbReference type="Gene3D" id="2.160.20.10">
    <property type="entry name" value="Single-stranded right-handed beta-helix, Pectin lyase-like"/>
    <property type="match status" value="4"/>
</dbReference>
<evidence type="ECO:0000256" key="1">
    <source>
        <dbReference type="ARBA" id="ARBA00004906"/>
    </source>
</evidence>
<dbReference type="InterPro" id="IPR039448">
    <property type="entry name" value="Beta_helix"/>
</dbReference>
<dbReference type="SMART" id="SM00722">
    <property type="entry name" value="CASH"/>
    <property type="match status" value="4"/>
</dbReference>
<dbReference type="RefSeq" id="WP_309310766.1">
    <property type="nucleotide sequence ID" value="NZ_CP133592.1"/>
</dbReference>
<dbReference type="InterPro" id="IPR012334">
    <property type="entry name" value="Pectin_lyas_fold"/>
</dbReference>
<dbReference type="Proteomes" id="UP001182908">
    <property type="component" value="Chromosome"/>
</dbReference>
<dbReference type="PANTHER" id="PTHR22990:SF15">
    <property type="entry name" value="F-BOX ONLY PROTEIN 10"/>
    <property type="match status" value="1"/>
</dbReference>
<gene>
    <name evidence="6" type="ORF">RE474_12890</name>
</gene>
<evidence type="ECO:0000256" key="3">
    <source>
        <dbReference type="ARBA" id="ARBA00022786"/>
    </source>
</evidence>
<dbReference type="EMBL" id="CP133592">
    <property type="protein sequence ID" value="WMW24959.1"/>
    <property type="molecule type" value="Genomic_DNA"/>
</dbReference>
<dbReference type="Pfam" id="PF05048">
    <property type="entry name" value="NosD"/>
    <property type="match status" value="2"/>
</dbReference>
<feature type="domain" description="Carbohydrate-binding/sugar hydrolysis" evidence="5">
    <location>
        <begin position="292"/>
        <end position="424"/>
    </location>
</feature>
<keyword evidence="2" id="KW-0677">Repeat</keyword>
<dbReference type="Pfam" id="PF07752">
    <property type="entry name" value="S-layer"/>
    <property type="match status" value="1"/>
</dbReference>
<keyword evidence="4" id="KW-0472">Membrane</keyword>
<proteinExistence type="predicted"/>
<feature type="domain" description="Carbohydrate-binding/sugar hydrolysis" evidence="5">
    <location>
        <begin position="593"/>
        <end position="749"/>
    </location>
</feature>
<keyword evidence="3" id="KW-0833">Ubl conjugation pathway</keyword>
<dbReference type="AlphaFoldDB" id="A0AA51YLG5"/>
<dbReference type="GeneID" id="84233629"/>
<dbReference type="Gene3D" id="2.60.98.40">
    <property type="match status" value="1"/>
</dbReference>
<evidence type="ECO:0000313" key="6">
    <source>
        <dbReference type="EMBL" id="WMW24959.1"/>
    </source>
</evidence>